<keyword evidence="6" id="KW-0408">Iron</keyword>
<keyword evidence="7" id="KW-0406">Ion transport</keyword>
<evidence type="ECO:0000256" key="2">
    <source>
        <dbReference type="ARBA" id="ARBA00022475"/>
    </source>
</evidence>
<evidence type="ECO:0000256" key="8">
    <source>
        <dbReference type="ARBA" id="ARBA00023136"/>
    </source>
</evidence>
<dbReference type="InterPro" id="IPR027417">
    <property type="entry name" value="P-loop_NTPase"/>
</dbReference>
<dbReference type="Gene3D" id="2.40.50.450">
    <property type="match status" value="1"/>
</dbReference>
<dbReference type="Pfam" id="PF00005">
    <property type="entry name" value="ABC_tran"/>
    <property type="match status" value="1"/>
</dbReference>
<evidence type="ECO:0000256" key="1">
    <source>
        <dbReference type="ARBA" id="ARBA00022448"/>
    </source>
</evidence>
<dbReference type="InterPro" id="IPR015853">
    <property type="entry name" value="ABC_transpr_FbpC"/>
</dbReference>
<evidence type="ECO:0000313" key="10">
    <source>
        <dbReference type="EMBL" id="MDQ0381416.1"/>
    </source>
</evidence>
<dbReference type="RefSeq" id="WP_306996066.1">
    <property type="nucleotide sequence ID" value="NZ_JAUSUT010000001.1"/>
</dbReference>
<organism evidence="10 11">
    <name type="scientific">Amycolatopsis thermophila</name>
    <dbReference type="NCBI Taxonomy" id="206084"/>
    <lineage>
        <taxon>Bacteria</taxon>
        <taxon>Bacillati</taxon>
        <taxon>Actinomycetota</taxon>
        <taxon>Actinomycetes</taxon>
        <taxon>Pseudonocardiales</taxon>
        <taxon>Pseudonocardiaceae</taxon>
        <taxon>Amycolatopsis</taxon>
    </lineage>
</organism>
<dbReference type="Pfam" id="PF08402">
    <property type="entry name" value="TOBE_2"/>
    <property type="match status" value="1"/>
</dbReference>
<keyword evidence="1" id="KW-0813">Transport</keyword>
<name>A0ABU0F1L9_9PSEU</name>
<dbReference type="Gene3D" id="3.40.50.300">
    <property type="entry name" value="P-loop containing nucleotide triphosphate hydrolases"/>
    <property type="match status" value="1"/>
</dbReference>
<dbReference type="GO" id="GO:0005524">
    <property type="term" value="F:ATP binding"/>
    <property type="evidence" value="ECO:0007669"/>
    <property type="project" value="UniProtKB-KW"/>
</dbReference>
<dbReference type="InterPro" id="IPR017871">
    <property type="entry name" value="ABC_transporter-like_CS"/>
</dbReference>
<evidence type="ECO:0000313" key="11">
    <source>
        <dbReference type="Proteomes" id="UP001229651"/>
    </source>
</evidence>
<dbReference type="PROSITE" id="PS50893">
    <property type="entry name" value="ABC_TRANSPORTER_2"/>
    <property type="match status" value="1"/>
</dbReference>
<dbReference type="InterPro" id="IPR008995">
    <property type="entry name" value="Mo/tungstate-bd_C_term_dom"/>
</dbReference>
<dbReference type="CDD" id="cd03259">
    <property type="entry name" value="ABC_Carb_Solutes_like"/>
    <property type="match status" value="1"/>
</dbReference>
<keyword evidence="3" id="KW-0410">Iron transport</keyword>
<evidence type="ECO:0000256" key="4">
    <source>
        <dbReference type="ARBA" id="ARBA00022741"/>
    </source>
</evidence>
<evidence type="ECO:0000256" key="5">
    <source>
        <dbReference type="ARBA" id="ARBA00022840"/>
    </source>
</evidence>
<dbReference type="PROSITE" id="PS00211">
    <property type="entry name" value="ABC_TRANSPORTER_1"/>
    <property type="match status" value="1"/>
</dbReference>
<dbReference type="InterPro" id="IPR003439">
    <property type="entry name" value="ABC_transporter-like_ATP-bd"/>
</dbReference>
<dbReference type="PANTHER" id="PTHR42781:SF4">
    <property type="entry name" value="SPERMIDINE_PUTRESCINE IMPORT ATP-BINDING PROTEIN POTA"/>
    <property type="match status" value="1"/>
</dbReference>
<keyword evidence="8" id="KW-0472">Membrane</keyword>
<dbReference type="EMBL" id="JAUSUT010000001">
    <property type="protein sequence ID" value="MDQ0381416.1"/>
    <property type="molecule type" value="Genomic_DNA"/>
</dbReference>
<dbReference type="Proteomes" id="UP001229651">
    <property type="component" value="Unassembled WGS sequence"/>
</dbReference>
<dbReference type="InterPro" id="IPR013611">
    <property type="entry name" value="Transp-assoc_OB_typ2"/>
</dbReference>
<feature type="domain" description="ABC transporter" evidence="9">
    <location>
        <begin position="4"/>
        <end position="236"/>
    </location>
</feature>
<gene>
    <name evidence="10" type="ORF">FB470_005410</name>
</gene>
<accession>A0ABU0F1L9</accession>
<evidence type="ECO:0000256" key="3">
    <source>
        <dbReference type="ARBA" id="ARBA00022496"/>
    </source>
</evidence>
<keyword evidence="11" id="KW-1185">Reference proteome</keyword>
<proteinExistence type="predicted"/>
<dbReference type="InterPro" id="IPR050093">
    <property type="entry name" value="ABC_SmlMolc_Importer"/>
</dbReference>
<keyword evidence="4" id="KW-0547">Nucleotide-binding</keyword>
<keyword evidence="2" id="KW-1003">Cell membrane</keyword>
<evidence type="ECO:0000259" key="9">
    <source>
        <dbReference type="PROSITE" id="PS50893"/>
    </source>
</evidence>
<sequence>MTALTLSGIAKSFGPTRVLEGIDLHVPEHSLTAVLGPSGCGKTTLLRLIAGFADPDHGTITFGDRVVVGDGRPVPARRRRVGYVPQEGALFPHRTVGANITFGLPRRARRADRRLHELLDLVGLDRGLAARYPHELSGGQQQRVALARALAPEPSVVLLDEPFSSLDAGLREGTGRAVAAALQASGATAVLVTHDQAEALSLADQVAVMRDGRLIQLDTPRGVYTRPHDVDVARFVGDAVLLPARIRDGRAECALGVLPVRGGDSGRSAQVLVRPEQIRLHRVPAGGVPARVDEVSYYGHDAAVRLTVLPDGPKMTARVPGDELPTPGTTVHAVVDGEALAFPSEAEAAGSPARTATV</sequence>
<evidence type="ECO:0000256" key="6">
    <source>
        <dbReference type="ARBA" id="ARBA00023004"/>
    </source>
</evidence>
<comment type="caution">
    <text evidence="10">The sequence shown here is derived from an EMBL/GenBank/DDBJ whole genome shotgun (WGS) entry which is preliminary data.</text>
</comment>
<dbReference type="SMART" id="SM00382">
    <property type="entry name" value="AAA"/>
    <property type="match status" value="1"/>
</dbReference>
<protein>
    <submittedName>
        <fullName evidence="10">Iron(III) transport system ATP-binding protein</fullName>
    </submittedName>
</protein>
<keyword evidence="5 10" id="KW-0067">ATP-binding</keyword>
<dbReference type="InterPro" id="IPR003593">
    <property type="entry name" value="AAA+_ATPase"/>
</dbReference>
<evidence type="ECO:0000256" key="7">
    <source>
        <dbReference type="ARBA" id="ARBA00023065"/>
    </source>
</evidence>
<dbReference type="PANTHER" id="PTHR42781">
    <property type="entry name" value="SPERMIDINE/PUTRESCINE IMPORT ATP-BINDING PROTEIN POTA"/>
    <property type="match status" value="1"/>
</dbReference>
<dbReference type="SUPFAM" id="SSF50331">
    <property type="entry name" value="MOP-like"/>
    <property type="match status" value="1"/>
</dbReference>
<reference evidence="10 11" key="1">
    <citation type="submission" date="2023-07" db="EMBL/GenBank/DDBJ databases">
        <title>Sequencing the genomes of 1000 actinobacteria strains.</title>
        <authorList>
            <person name="Klenk H.-P."/>
        </authorList>
    </citation>
    <scope>NUCLEOTIDE SEQUENCE [LARGE SCALE GENOMIC DNA]</scope>
    <source>
        <strain evidence="10 11">DSM 45805</strain>
    </source>
</reference>
<dbReference type="SUPFAM" id="SSF52540">
    <property type="entry name" value="P-loop containing nucleoside triphosphate hydrolases"/>
    <property type="match status" value="1"/>
</dbReference>